<name>A0A852WHB6_9MICO</name>
<evidence type="ECO:0000313" key="1">
    <source>
        <dbReference type="EMBL" id="NYG05655.1"/>
    </source>
</evidence>
<gene>
    <name evidence="1" type="ORF">BJ986_000142</name>
</gene>
<dbReference type="InterPro" id="IPR024747">
    <property type="entry name" value="Pyridox_Oxase-rel"/>
</dbReference>
<dbReference type="EMBL" id="JACCAB010000001">
    <property type="protein sequence ID" value="NYG05655.1"/>
    <property type="molecule type" value="Genomic_DNA"/>
</dbReference>
<accession>A0A852WHB6</accession>
<evidence type="ECO:0000313" key="2">
    <source>
        <dbReference type="Proteomes" id="UP000573599"/>
    </source>
</evidence>
<dbReference type="AlphaFoldDB" id="A0A852WHB6"/>
<protein>
    <submittedName>
        <fullName evidence="1">Nitroimidazol reductase NimA-like FMN-containing flavoprotein (Pyridoxamine 5'-phosphate oxidase superfamily)</fullName>
    </submittedName>
</protein>
<dbReference type="SUPFAM" id="SSF50475">
    <property type="entry name" value="FMN-binding split barrel"/>
    <property type="match status" value="1"/>
</dbReference>
<reference evidence="1 2" key="1">
    <citation type="submission" date="2020-07" db="EMBL/GenBank/DDBJ databases">
        <title>Sequencing the genomes of 1000 actinobacteria strains.</title>
        <authorList>
            <person name="Klenk H.-P."/>
        </authorList>
    </citation>
    <scope>NUCLEOTIDE SEQUENCE [LARGE SCALE GENOMIC DNA]</scope>
    <source>
        <strain evidence="1 2">DSM 23987</strain>
    </source>
</reference>
<dbReference type="RefSeq" id="WP_179420250.1">
    <property type="nucleotide sequence ID" value="NZ_JACCAB010000001.1"/>
</dbReference>
<proteinExistence type="predicted"/>
<keyword evidence="2" id="KW-1185">Reference proteome</keyword>
<dbReference type="Proteomes" id="UP000573599">
    <property type="component" value="Unassembled WGS sequence"/>
</dbReference>
<dbReference type="Gene3D" id="2.30.110.10">
    <property type="entry name" value="Electron Transport, Fmn-binding Protein, Chain A"/>
    <property type="match status" value="1"/>
</dbReference>
<sequence>MTSDRHHENVPTDHTGLRVLTFDQCLRRLAECPVGRIAFVLDGEIAVLPVNHTVLGLNVYFRTLGDSKIEAAVNGDRVSFEVDAYNPRAKDGWSVLVHGTAEVVSDREDLRRLEPITREPWVPADSSRMTWIRVRSTAITGRALWGDEGRRSLSASGT</sequence>
<comment type="caution">
    <text evidence="1">The sequence shown here is derived from an EMBL/GenBank/DDBJ whole genome shotgun (WGS) entry which is preliminary data.</text>
</comment>
<dbReference type="InterPro" id="IPR012349">
    <property type="entry name" value="Split_barrel_FMN-bd"/>
</dbReference>
<dbReference type="Pfam" id="PF12900">
    <property type="entry name" value="Pyridox_ox_2"/>
    <property type="match status" value="1"/>
</dbReference>
<organism evidence="1 2">
    <name type="scientific">Pedococcus badiiscoriae</name>
    <dbReference type="NCBI Taxonomy" id="642776"/>
    <lineage>
        <taxon>Bacteria</taxon>
        <taxon>Bacillati</taxon>
        <taxon>Actinomycetota</taxon>
        <taxon>Actinomycetes</taxon>
        <taxon>Micrococcales</taxon>
        <taxon>Intrasporangiaceae</taxon>
        <taxon>Pedococcus</taxon>
    </lineage>
</organism>